<gene>
    <name evidence="2" type="ORF">Pfra01_000036500</name>
</gene>
<evidence type="ECO:0000313" key="2">
    <source>
        <dbReference type="EMBL" id="GMF15274.1"/>
    </source>
</evidence>
<accession>A0A9W6TJ88</accession>
<dbReference type="EMBL" id="BSXT01000030">
    <property type="protein sequence ID" value="GMF15274.1"/>
    <property type="molecule type" value="Genomic_DNA"/>
</dbReference>
<dbReference type="AlphaFoldDB" id="A0A9W6TJ88"/>
<proteinExistence type="predicted"/>
<evidence type="ECO:0000313" key="3">
    <source>
        <dbReference type="Proteomes" id="UP001165121"/>
    </source>
</evidence>
<name>A0A9W6TJ88_9STRA</name>
<keyword evidence="3" id="KW-1185">Reference proteome</keyword>
<dbReference type="Proteomes" id="UP001165121">
    <property type="component" value="Unassembled WGS sequence"/>
</dbReference>
<evidence type="ECO:0000256" key="1">
    <source>
        <dbReference type="SAM" id="MobiDB-lite"/>
    </source>
</evidence>
<organism evidence="2 3">
    <name type="scientific">Phytophthora fragariaefolia</name>
    <dbReference type="NCBI Taxonomy" id="1490495"/>
    <lineage>
        <taxon>Eukaryota</taxon>
        <taxon>Sar</taxon>
        <taxon>Stramenopiles</taxon>
        <taxon>Oomycota</taxon>
        <taxon>Peronosporomycetes</taxon>
        <taxon>Peronosporales</taxon>
        <taxon>Peronosporaceae</taxon>
        <taxon>Phytophthora</taxon>
    </lineage>
</organism>
<sequence>MFQKGTIPHTHAANRVIGRILDDGVELLDPTVHAQGRAPNPLGRAEWRIGVAREHYVGCEGGRRHGFTTQSDGARTSDEPV</sequence>
<reference evidence="2" key="1">
    <citation type="submission" date="2023-04" db="EMBL/GenBank/DDBJ databases">
        <title>Phytophthora fragariaefolia NBRC 109709.</title>
        <authorList>
            <person name="Ichikawa N."/>
            <person name="Sato H."/>
            <person name="Tonouchi N."/>
        </authorList>
    </citation>
    <scope>NUCLEOTIDE SEQUENCE</scope>
    <source>
        <strain evidence="2">NBRC 109709</strain>
    </source>
</reference>
<feature type="region of interest" description="Disordered" evidence="1">
    <location>
        <begin position="61"/>
        <end position="81"/>
    </location>
</feature>
<protein>
    <submittedName>
        <fullName evidence="2">Unnamed protein product</fullName>
    </submittedName>
</protein>
<comment type="caution">
    <text evidence="2">The sequence shown here is derived from an EMBL/GenBank/DDBJ whole genome shotgun (WGS) entry which is preliminary data.</text>
</comment>